<evidence type="ECO:0000259" key="7">
    <source>
        <dbReference type="PROSITE" id="PS50056"/>
    </source>
</evidence>
<dbReference type="PROSITE" id="PS50054">
    <property type="entry name" value="TYR_PHOSPHATASE_DUAL"/>
    <property type="match status" value="1"/>
</dbReference>
<dbReference type="Pfam" id="PF00782">
    <property type="entry name" value="DSPc"/>
    <property type="match status" value="1"/>
</dbReference>
<dbReference type="GO" id="GO:0007165">
    <property type="term" value="P:signal transduction"/>
    <property type="evidence" value="ECO:0007669"/>
    <property type="project" value="TreeGrafter"/>
</dbReference>
<proteinExistence type="inferred from homology"/>
<dbReference type="PANTHER" id="PTHR45948">
    <property type="entry name" value="DUAL SPECIFICITY PROTEIN PHOSPHATASE DDB_G0269404-RELATED"/>
    <property type="match status" value="1"/>
</dbReference>
<name>A0A8S1T8W8_9CILI</name>
<accession>A0A8S1T8W8</accession>
<keyword evidence="2" id="KW-0378">Hydrolase</keyword>
<evidence type="ECO:0000256" key="2">
    <source>
        <dbReference type="ARBA" id="ARBA00022801"/>
    </source>
</evidence>
<dbReference type="Proteomes" id="UP000689195">
    <property type="component" value="Unassembled WGS sequence"/>
</dbReference>
<dbReference type="GO" id="GO:0004725">
    <property type="term" value="F:protein tyrosine phosphatase activity"/>
    <property type="evidence" value="ECO:0007669"/>
    <property type="project" value="TreeGrafter"/>
</dbReference>
<evidence type="ECO:0000256" key="5">
    <source>
        <dbReference type="ARBA" id="ARBA00048336"/>
    </source>
</evidence>
<dbReference type="PANTHER" id="PTHR45948:SF2">
    <property type="entry name" value="DUAL SPECIFICITY PROTEIN PHOSPHATASE"/>
    <property type="match status" value="1"/>
</dbReference>
<evidence type="ECO:0008006" key="10">
    <source>
        <dbReference type="Google" id="ProtNLM"/>
    </source>
</evidence>
<protein>
    <recommendedName>
        <fullName evidence="10">Protein-tyrosine-phosphatase</fullName>
    </recommendedName>
</protein>
<dbReference type="InterPro" id="IPR000340">
    <property type="entry name" value="Dual-sp_phosphatase_cat-dom"/>
</dbReference>
<dbReference type="EMBL" id="CAJJDO010000017">
    <property type="protein sequence ID" value="CAD8147554.1"/>
    <property type="molecule type" value="Genomic_DNA"/>
</dbReference>
<comment type="catalytic activity">
    <reaction evidence="5">
        <text>O-phospho-L-threonyl-[protein] + H2O = L-threonyl-[protein] + phosphate</text>
        <dbReference type="Rhea" id="RHEA:47004"/>
        <dbReference type="Rhea" id="RHEA-COMP:11060"/>
        <dbReference type="Rhea" id="RHEA-COMP:11605"/>
        <dbReference type="ChEBI" id="CHEBI:15377"/>
        <dbReference type="ChEBI" id="CHEBI:30013"/>
        <dbReference type="ChEBI" id="CHEBI:43474"/>
        <dbReference type="ChEBI" id="CHEBI:61977"/>
        <dbReference type="EC" id="3.1.3.16"/>
    </reaction>
</comment>
<organism evidence="8 9">
    <name type="scientific">Paramecium pentaurelia</name>
    <dbReference type="NCBI Taxonomy" id="43138"/>
    <lineage>
        <taxon>Eukaryota</taxon>
        <taxon>Sar</taxon>
        <taxon>Alveolata</taxon>
        <taxon>Ciliophora</taxon>
        <taxon>Intramacronucleata</taxon>
        <taxon>Oligohymenophorea</taxon>
        <taxon>Peniculida</taxon>
        <taxon>Parameciidae</taxon>
        <taxon>Paramecium</taxon>
    </lineage>
</organism>
<dbReference type="AlphaFoldDB" id="A0A8S1T8W8"/>
<comment type="caution">
    <text evidence="8">The sequence shown here is derived from an EMBL/GenBank/DDBJ whole genome shotgun (WGS) entry which is preliminary data.</text>
</comment>
<dbReference type="GO" id="GO:0004722">
    <property type="term" value="F:protein serine/threonine phosphatase activity"/>
    <property type="evidence" value="ECO:0007669"/>
    <property type="project" value="UniProtKB-EC"/>
</dbReference>
<dbReference type="PROSITE" id="PS00383">
    <property type="entry name" value="TYR_PHOSPHATASE_1"/>
    <property type="match status" value="1"/>
</dbReference>
<keyword evidence="3" id="KW-0904">Protein phosphatase</keyword>
<dbReference type="GO" id="GO:0005829">
    <property type="term" value="C:cytosol"/>
    <property type="evidence" value="ECO:0007669"/>
    <property type="project" value="TreeGrafter"/>
</dbReference>
<keyword evidence="9" id="KW-1185">Reference proteome</keyword>
<evidence type="ECO:0000313" key="8">
    <source>
        <dbReference type="EMBL" id="CAD8147554.1"/>
    </source>
</evidence>
<comment type="similarity">
    <text evidence="1">Belongs to the protein-tyrosine phosphatase family. Non-receptor class dual specificity subfamily.</text>
</comment>
<feature type="domain" description="Tyrosine specific protein phosphatases" evidence="7">
    <location>
        <begin position="78"/>
        <end position="136"/>
    </location>
</feature>
<evidence type="ECO:0000313" key="9">
    <source>
        <dbReference type="Proteomes" id="UP000689195"/>
    </source>
</evidence>
<gene>
    <name evidence="8" type="ORF">PPENT_87.1.T0170022</name>
</gene>
<comment type="catalytic activity">
    <reaction evidence="4">
        <text>O-phospho-L-seryl-[protein] + H2O = L-seryl-[protein] + phosphate</text>
        <dbReference type="Rhea" id="RHEA:20629"/>
        <dbReference type="Rhea" id="RHEA-COMP:9863"/>
        <dbReference type="Rhea" id="RHEA-COMP:11604"/>
        <dbReference type="ChEBI" id="CHEBI:15377"/>
        <dbReference type="ChEBI" id="CHEBI:29999"/>
        <dbReference type="ChEBI" id="CHEBI:43474"/>
        <dbReference type="ChEBI" id="CHEBI:83421"/>
        <dbReference type="EC" id="3.1.3.16"/>
    </reaction>
</comment>
<dbReference type="SMART" id="SM00195">
    <property type="entry name" value="DSPc"/>
    <property type="match status" value="1"/>
</dbReference>
<evidence type="ECO:0000256" key="1">
    <source>
        <dbReference type="ARBA" id="ARBA00008601"/>
    </source>
</evidence>
<dbReference type="InterPro" id="IPR000387">
    <property type="entry name" value="Tyr_Pase_dom"/>
</dbReference>
<evidence type="ECO:0000256" key="3">
    <source>
        <dbReference type="ARBA" id="ARBA00022912"/>
    </source>
</evidence>
<evidence type="ECO:0000259" key="6">
    <source>
        <dbReference type="PROSITE" id="PS50054"/>
    </source>
</evidence>
<dbReference type="OrthoDB" id="10252009at2759"/>
<dbReference type="CDD" id="cd14498">
    <property type="entry name" value="DSP"/>
    <property type="match status" value="1"/>
</dbReference>
<reference evidence="8" key="1">
    <citation type="submission" date="2021-01" db="EMBL/GenBank/DDBJ databases">
        <authorList>
            <consortium name="Genoscope - CEA"/>
            <person name="William W."/>
        </authorList>
    </citation>
    <scope>NUCLEOTIDE SEQUENCE</scope>
</reference>
<evidence type="ECO:0000256" key="4">
    <source>
        <dbReference type="ARBA" id="ARBA00047761"/>
    </source>
</evidence>
<dbReference type="InterPro" id="IPR020422">
    <property type="entry name" value="TYR_PHOSPHATASE_DUAL_dom"/>
</dbReference>
<sequence length="293" mass="33552">MSKWLDLSFTYSPMNSVFEIEGKKLYLGNINAANDSQYLKNHNVGAVLSIIDTSDIKLDRSIIHLWIAAEDREDVQITRYFEQAANFIKDHLQHTNVLVHCYAGISRSSSLIIAYLIKYAGLSLKEAIIKLKSQRPQVDPNDGFMDQLKQFEEKVKNQKLCKSENGTKSVSKFLNISTSIDKNNNNCQQSNKGIQNFNIYSRLNSTTNIKAKKQNIQNITIQKTKTSFLDKTCSPTNISTTNKVGKTFISNNLYEDPLKQYQKIKNSQNLFNQQILGMKNIYSQHGRFHSMNY</sequence>
<dbReference type="PROSITE" id="PS50056">
    <property type="entry name" value="TYR_PHOSPHATASE_2"/>
    <property type="match status" value="1"/>
</dbReference>
<feature type="domain" description="Tyrosine-protein phosphatase" evidence="6">
    <location>
        <begin position="15"/>
        <end position="157"/>
    </location>
</feature>
<dbReference type="InterPro" id="IPR016130">
    <property type="entry name" value="Tyr_Pase_AS"/>
</dbReference>